<dbReference type="AlphaFoldDB" id="A0A7V8GJZ5"/>
<comment type="caution">
    <text evidence="3">The sequence shown here is derived from an EMBL/GenBank/DDBJ whole genome shotgun (WGS) entry which is preliminary data.</text>
</comment>
<evidence type="ECO:0000259" key="2">
    <source>
        <dbReference type="Pfam" id="PF01337"/>
    </source>
</evidence>
<dbReference type="EMBL" id="MWIP01000024">
    <property type="protein sequence ID" value="KAF1684731.1"/>
    <property type="molecule type" value="Genomic_DNA"/>
</dbReference>
<organism evidence="3 4">
    <name type="scientific">Pseudoxanthomonas broegbernensis</name>
    <dbReference type="NCBI Taxonomy" id="83619"/>
    <lineage>
        <taxon>Bacteria</taxon>
        <taxon>Pseudomonadati</taxon>
        <taxon>Pseudomonadota</taxon>
        <taxon>Gammaproteobacteria</taxon>
        <taxon>Lysobacterales</taxon>
        <taxon>Lysobacteraceae</taxon>
        <taxon>Pseudoxanthomonas</taxon>
    </lineage>
</organism>
<evidence type="ECO:0000313" key="3">
    <source>
        <dbReference type="EMBL" id="KAF1684731.1"/>
    </source>
</evidence>
<gene>
    <name evidence="3" type="ORF">B1992_14615</name>
</gene>
<proteinExistence type="inferred from homology"/>
<accession>A0A7V8GJZ5</accession>
<keyword evidence="4" id="KW-1185">Reference proteome</keyword>
<dbReference type="RefSeq" id="WP_162312252.1">
    <property type="nucleotide sequence ID" value="NZ_JACHGU010000014.1"/>
</dbReference>
<dbReference type="SUPFAM" id="SSF52038">
    <property type="entry name" value="Barstar-related"/>
    <property type="match status" value="1"/>
</dbReference>
<dbReference type="CDD" id="cd05141">
    <property type="entry name" value="Barstar_evA4336-like"/>
    <property type="match status" value="1"/>
</dbReference>
<comment type="similarity">
    <text evidence="1">Belongs to the barstar family.</text>
</comment>
<dbReference type="InterPro" id="IPR000468">
    <property type="entry name" value="Barstar"/>
</dbReference>
<dbReference type="Proteomes" id="UP000462066">
    <property type="component" value="Unassembled WGS sequence"/>
</dbReference>
<reference evidence="3 4" key="1">
    <citation type="submission" date="2017-10" db="EMBL/GenBank/DDBJ databases">
        <title>Whole genome sequencing of Pseudoxanthomonas broegbernensis DSM 12573(T).</title>
        <authorList>
            <person name="Kumar S."/>
            <person name="Bansal K."/>
            <person name="Kaur A."/>
            <person name="Patil P."/>
            <person name="Sharma S."/>
            <person name="Patil P.B."/>
        </authorList>
    </citation>
    <scope>NUCLEOTIDE SEQUENCE [LARGE SCALE GENOMIC DNA]</scope>
    <source>
        <strain evidence="3 4">DSM 12573</strain>
    </source>
</reference>
<dbReference type="Gene3D" id="3.30.370.10">
    <property type="entry name" value="Barstar-like"/>
    <property type="match status" value="1"/>
</dbReference>
<evidence type="ECO:0000313" key="4">
    <source>
        <dbReference type="Proteomes" id="UP000462066"/>
    </source>
</evidence>
<dbReference type="Pfam" id="PF01337">
    <property type="entry name" value="Barstar"/>
    <property type="match status" value="1"/>
</dbReference>
<protein>
    <submittedName>
        <fullName evidence="3">Barnase inhibitor</fullName>
    </submittedName>
</protein>
<name>A0A7V8GJZ5_9GAMM</name>
<sequence>MSESGFDLGLDDAAQAGLYETDADSLPALAAAARDAGLLVRHIDLDGCRDKATLLLRLSAVLDLPAGFGRNWDALSDALRDLDWLPAPGYALLLEEAGQLQAACPGDYDTLLDILHEASQAWAAMDVPFWVFLATDAEDQDEAGAPRLH</sequence>
<evidence type="ECO:0000256" key="1">
    <source>
        <dbReference type="ARBA" id="ARBA00006845"/>
    </source>
</evidence>
<dbReference type="InterPro" id="IPR035905">
    <property type="entry name" value="Barstar-like_sf"/>
</dbReference>
<feature type="domain" description="Barstar (barnase inhibitor)" evidence="2">
    <location>
        <begin position="40"/>
        <end position="133"/>
    </location>
</feature>